<dbReference type="GO" id="GO:0015171">
    <property type="term" value="F:amino acid transmembrane transporter activity"/>
    <property type="evidence" value="ECO:0007669"/>
    <property type="project" value="TreeGrafter"/>
</dbReference>
<evidence type="ECO:0000256" key="2">
    <source>
        <dbReference type="ARBA" id="ARBA00022692"/>
    </source>
</evidence>
<sequence>MASSLRQQLFRVKPVPRDGGEAGSQLKRSIGLFQLIMIGVGGTIGTGIFFILSEAVPIAGPAVIWSFVIAGTVAGLSVLCYAELASSVPVSGSSYSYAYSTLGELPAMGVAACLLLEYGVSTAAVAVGWSQYVNQLVLNIFGFEFPHELLYAPEEGGIINLPAVILIFLCMGLLIRGTSQSVVANTIMVLTKIAVLLFFVAVGITGWNVDHFANFAPFGFAGVMTGAGIIFFSFVGLDAVATAGDEAKNPRRNLPIALIAALIVVTGVYVLVALTALGAQASGDFAGQSAGLSAILENIVGATWPGTVVAAGAVISIFSVTLVVLYGQTRILFAMSRDGMAPKVFQKVNPRTMTPVANTVIVSVIVGILAGVLPINFLAEMTSIGTLAAFLVVSIAVMVLRRREPELERKFRVPLYPVIPILSIIGCLWIIKDLRPITIFVFAGWTALVLVWYYFTGRKNSVLGKQIDTGMIVLTGPGRYRLASEGVYGDLNADDLDVDDLDSMDLDPAGSEPRR</sequence>
<dbReference type="Gene3D" id="1.20.1740.10">
    <property type="entry name" value="Amino acid/polyamine transporter I"/>
    <property type="match status" value="1"/>
</dbReference>
<dbReference type="KEGG" id="lins:G7067_07540"/>
<evidence type="ECO:0000256" key="5">
    <source>
        <dbReference type="SAM" id="Phobius"/>
    </source>
</evidence>
<feature type="transmembrane region" description="Helical" evidence="5">
    <location>
        <begin position="64"/>
        <end position="84"/>
    </location>
</feature>
<proteinExistence type="predicted"/>
<organism evidence="6 7">
    <name type="scientific">Leucobacter insecticola</name>
    <dbReference type="NCBI Taxonomy" id="2714934"/>
    <lineage>
        <taxon>Bacteria</taxon>
        <taxon>Bacillati</taxon>
        <taxon>Actinomycetota</taxon>
        <taxon>Actinomycetes</taxon>
        <taxon>Micrococcales</taxon>
        <taxon>Microbacteriaceae</taxon>
        <taxon>Leucobacter</taxon>
    </lineage>
</organism>
<dbReference type="RefSeq" id="WP_166323201.1">
    <property type="nucleotide sequence ID" value="NZ_CP049934.1"/>
</dbReference>
<gene>
    <name evidence="6" type="ORF">G7067_07540</name>
</gene>
<feature type="transmembrane region" description="Helical" evidence="5">
    <location>
        <begin position="215"/>
        <end position="235"/>
    </location>
</feature>
<keyword evidence="7" id="KW-1185">Reference proteome</keyword>
<dbReference type="PANTHER" id="PTHR43243:SF24">
    <property type="entry name" value="CATIONIC AMINO ACID TRANSPORT INTEGRAL MEMBRANE PROTEIN ROCE-RELATED"/>
    <property type="match status" value="1"/>
</dbReference>
<keyword evidence="3 5" id="KW-1133">Transmembrane helix</keyword>
<keyword evidence="2 5" id="KW-0812">Transmembrane</keyword>
<feature type="transmembrane region" description="Helical" evidence="5">
    <location>
        <begin position="299"/>
        <end position="327"/>
    </location>
</feature>
<dbReference type="Pfam" id="PF13520">
    <property type="entry name" value="AA_permease_2"/>
    <property type="match status" value="1"/>
</dbReference>
<evidence type="ECO:0000313" key="6">
    <source>
        <dbReference type="EMBL" id="QIM16308.1"/>
    </source>
</evidence>
<dbReference type="AlphaFoldDB" id="A0A6G8FIZ4"/>
<comment type="subcellular location">
    <subcellularLocation>
        <location evidence="1">Membrane</location>
        <topology evidence="1">Multi-pass membrane protein</topology>
    </subcellularLocation>
</comment>
<dbReference type="EMBL" id="CP049934">
    <property type="protein sequence ID" value="QIM16308.1"/>
    <property type="molecule type" value="Genomic_DNA"/>
</dbReference>
<feature type="transmembrane region" description="Helical" evidence="5">
    <location>
        <begin position="105"/>
        <end position="129"/>
    </location>
</feature>
<feature type="transmembrane region" description="Helical" evidence="5">
    <location>
        <begin position="32"/>
        <end position="52"/>
    </location>
</feature>
<evidence type="ECO:0000256" key="4">
    <source>
        <dbReference type="ARBA" id="ARBA00023136"/>
    </source>
</evidence>
<evidence type="ECO:0000256" key="1">
    <source>
        <dbReference type="ARBA" id="ARBA00004141"/>
    </source>
</evidence>
<feature type="transmembrane region" description="Helical" evidence="5">
    <location>
        <begin position="187"/>
        <end position="209"/>
    </location>
</feature>
<dbReference type="Proteomes" id="UP000501387">
    <property type="component" value="Chromosome"/>
</dbReference>
<dbReference type="PANTHER" id="PTHR43243">
    <property type="entry name" value="INNER MEMBRANE TRANSPORTER YGJI-RELATED"/>
    <property type="match status" value="1"/>
</dbReference>
<feature type="transmembrane region" description="Helical" evidence="5">
    <location>
        <begin position="256"/>
        <end position="279"/>
    </location>
</feature>
<feature type="transmembrane region" description="Helical" evidence="5">
    <location>
        <begin position="437"/>
        <end position="455"/>
    </location>
</feature>
<protein>
    <submittedName>
        <fullName evidence="6">Amino acid permease</fullName>
    </submittedName>
</protein>
<name>A0A6G8FIZ4_9MICO</name>
<evidence type="ECO:0000313" key="7">
    <source>
        <dbReference type="Proteomes" id="UP000501387"/>
    </source>
</evidence>
<feature type="transmembrane region" description="Helical" evidence="5">
    <location>
        <begin position="381"/>
        <end position="401"/>
    </location>
</feature>
<accession>A0A6G8FIZ4</accession>
<dbReference type="GO" id="GO:0016020">
    <property type="term" value="C:membrane"/>
    <property type="evidence" value="ECO:0007669"/>
    <property type="project" value="UniProtKB-SubCell"/>
</dbReference>
<dbReference type="InterPro" id="IPR002293">
    <property type="entry name" value="AA/rel_permease1"/>
</dbReference>
<reference evidence="6 7" key="1">
    <citation type="submission" date="2020-03" db="EMBL/GenBank/DDBJ databases">
        <title>Leucobacter sp. nov., isolated from beetles.</title>
        <authorList>
            <person name="Hyun D.-W."/>
            <person name="Bae J.-W."/>
        </authorList>
    </citation>
    <scope>NUCLEOTIDE SEQUENCE [LARGE SCALE GENOMIC DNA]</scope>
    <source>
        <strain evidence="6 7">HDW9B</strain>
    </source>
</reference>
<feature type="transmembrane region" description="Helical" evidence="5">
    <location>
        <begin position="413"/>
        <end position="431"/>
    </location>
</feature>
<dbReference type="PIRSF" id="PIRSF006060">
    <property type="entry name" value="AA_transporter"/>
    <property type="match status" value="1"/>
</dbReference>
<keyword evidence="4 5" id="KW-0472">Membrane</keyword>
<feature type="transmembrane region" description="Helical" evidence="5">
    <location>
        <begin position="157"/>
        <end position="175"/>
    </location>
</feature>
<evidence type="ECO:0000256" key="3">
    <source>
        <dbReference type="ARBA" id="ARBA00022989"/>
    </source>
</evidence>
<feature type="transmembrane region" description="Helical" evidence="5">
    <location>
        <begin position="356"/>
        <end position="375"/>
    </location>
</feature>